<dbReference type="SUPFAM" id="SSF50985">
    <property type="entry name" value="RCC1/BLIP-II"/>
    <property type="match status" value="1"/>
</dbReference>
<comment type="caution">
    <text evidence="3">The sequence shown here is derived from an EMBL/GenBank/DDBJ whole genome shotgun (WGS) entry which is preliminary data.</text>
</comment>
<evidence type="ECO:0000313" key="3">
    <source>
        <dbReference type="EMBL" id="CAE8728113.1"/>
    </source>
</evidence>
<dbReference type="Proteomes" id="UP000626109">
    <property type="component" value="Unassembled WGS sequence"/>
</dbReference>
<dbReference type="PANTHER" id="PTHR22872">
    <property type="entry name" value="BTK-BINDING PROTEIN-RELATED"/>
    <property type="match status" value="1"/>
</dbReference>
<reference evidence="3" key="1">
    <citation type="submission" date="2021-02" db="EMBL/GenBank/DDBJ databases">
        <authorList>
            <person name="Dougan E. K."/>
            <person name="Rhodes N."/>
            <person name="Thang M."/>
            <person name="Chan C."/>
        </authorList>
    </citation>
    <scope>NUCLEOTIDE SEQUENCE</scope>
</reference>
<feature type="repeat" description="RCC1" evidence="2">
    <location>
        <begin position="24"/>
        <end position="83"/>
    </location>
</feature>
<evidence type="ECO:0000256" key="2">
    <source>
        <dbReference type="PROSITE-ProRule" id="PRU00235"/>
    </source>
</evidence>
<dbReference type="Pfam" id="PF00415">
    <property type="entry name" value="RCC1"/>
    <property type="match status" value="1"/>
</dbReference>
<feature type="repeat" description="RCC1" evidence="2">
    <location>
        <begin position="84"/>
        <end position="183"/>
    </location>
</feature>
<dbReference type="PANTHER" id="PTHR22872:SF2">
    <property type="entry name" value="INHIBITOR OF BRUTON TYROSINE KINASE"/>
    <property type="match status" value="1"/>
</dbReference>
<evidence type="ECO:0000313" key="4">
    <source>
        <dbReference type="Proteomes" id="UP000626109"/>
    </source>
</evidence>
<gene>
    <name evidence="3" type="ORF">PGLA2088_LOCUS45022</name>
</gene>
<accession>A0A813LDU9</accession>
<protein>
    <submittedName>
        <fullName evidence="3">Uncharacterized protein</fullName>
    </submittedName>
</protein>
<sequence>MQGLGVGCIACGARHSLAITNGGAKVWAWGSNVTGQLGVGMNSASEGYQRTVPSLVAALSNKKGFLITQVIAAANHSLALTQVGEVFAFGSNSHGQLGFRPAGSSEPAATAIGRGPPASQFEQLQQASLSRANVRKTYEMDVPKAYSEGVDVLWLPARVVTLSQYRVRSISSADMHTLIMAES</sequence>
<dbReference type="InterPro" id="IPR009091">
    <property type="entry name" value="RCC1/BLIP-II"/>
</dbReference>
<dbReference type="InterPro" id="IPR000408">
    <property type="entry name" value="Reg_chr_condens"/>
</dbReference>
<evidence type="ECO:0000256" key="1">
    <source>
        <dbReference type="ARBA" id="ARBA00022737"/>
    </source>
</evidence>
<dbReference type="PROSITE" id="PS50012">
    <property type="entry name" value="RCC1_3"/>
    <property type="match status" value="2"/>
</dbReference>
<dbReference type="EMBL" id="CAJNNW010035501">
    <property type="protein sequence ID" value="CAE8728113.1"/>
    <property type="molecule type" value="Genomic_DNA"/>
</dbReference>
<name>A0A813LDU9_POLGL</name>
<dbReference type="PROSITE" id="PS00626">
    <property type="entry name" value="RCC1_2"/>
    <property type="match status" value="1"/>
</dbReference>
<dbReference type="Gene3D" id="2.130.10.30">
    <property type="entry name" value="Regulator of chromosome condensation 1/beta-lactamase-inhibitor protein II"/>
    <property type="match status" value="1"/>
</dbReference>
<dbReference type="InterPro" id="IPR051625">
    <property type="entry name" value="Signaling_Regulatory_Domain"/>
</dbReference>
<proteinExistence type="predicted"/>
<organism evidence="3 4">
    <name type="scientific">Polarella glacialis</name>
    <name type="common">Dinoflagellate</name>
    <dbReference type="NCBI Taxonomy" id="89957"/>
    <lineage>
        <taxon>Eukaryota</taxon>
        <taxon>Sar</taxon>
        <taxon>Alveolata</taxon>
        <taxon>Dinophyceae</taxon>
        <taxon>Suessiales</taxon>
        <taxon>Suessiaceae</taxon>
        <taxon>Polarella</taxon>
    </lineage>
</organism>
<dbReference type="AlphaFoldDB" id="A0A813LDU9"/>
<keyword evidence="1" id="KW-0677">Repeat</keyword>